<feature type="domain" description="TOD1/MUCI70 glycosyltransferase-like" evidence="7">
    <location>
        <begin position="564"/>
        <end position="713"/>
    </location>
</feature>
<accession>A0A2T5ESG4</accession>
<dbReference type="Proteomes" id="UP000244197">
    <property type="component" value="Unassembled WGS sequence"/>
</dbReference>
<keyword evidence="3" id="KW-0808">Transferase</keyword>
<dbReference type="Pfam" id="PF00535">
    <property type="entry name" value="Glycos_transf_2"/>
    <property type="match status" value="1"/>
</dbReference>
<evidence type="ECO:0008006" key="10">
    <source>
        <dbReference type="Google" id="ProtNLM"/>
    </source>
</evidence>
<proteinExistence type="inferred from homology"/>
<dbReference type="Gene3D" id="3.90.550.10">
    <property type="entry name" value="Spore Coat Polysaccharide Biosynthesis Protein SpsA, Chain A"/>
    <property type="match status" value="1"/>
</dbReference>
<dbReference type="RefSeq" id="WP_108188018.1">
    <property type="nucleotide sequence ID" value="NZ_PIFK01000037.1"/>
</dbReference>
<dbReference type="Pfam" id="PF04230">
    <property type="entry name" value="PS_pyruv_trans"/>
    <property type="match status" value="1"/>
</dbReference>
<dbReference type="InterPro" id="IPR001173">
    <property type="entry name" value="Glyco_trans_2-like"/>
</dbReference>
<gene>
    <name evidence="8" type="ORF">CWO07_17610</name>
</gene>
<sequence>MKIGVSGTFDVDNFGDLLFPIIVNDKLSNHECITLSPTDTKTSFVDALPAQSIKADMKGLGALVIGGGNVIHTSNSTLDTYVKNNIGHNAYNNIWCSSTLSNKNSSAPVIWNCPGVAEKFRVDIEDKLITCLKNTDYLSVRDEQSKKIILSIYPEAEVKVVPDSAWQLPLIFSKYEDSQDLDDEIAKIIDSEYAVFHFNKRYTGDLSEEELANYVDVISKEFNLKPILIAIGSCHDDEVINSNISKLVKTPHICISKLTSIYDTVQLLSRCKAYFGSSMHGLITASSYGNAAICIANGKVKFEGIQDLFKDEQVIYSSWPELIENLDNIDINNLSLASKLVSKDAHEKLEVHWSDIRKIIDDSKGDIDFSNVNRVNNEINASSIIRLSSELSALTKKERKNQRELKSLEERSDKLEKDSKALELKYNDLNLEYAKLRKSYLKLKSRYTDLLKITNKIQFRLLFKVSTLLANVKVLKKAVHYVKGIKHKLNEKGTPVDRAMKVITEEKYWDVKDTTLIELKSYNSKAKKRFAVVTALYGGSDKLMLPRSIRDDFDYFCFSDSKLDTFGLWNICQSPYYHSDPARMARYVKMHLNNLFSDYDAVIWCDANIRFDHSVYGLFDNFLTEEYDAKFIEHPHRDCIYDEAEACLSLGKDDKKTINQQIERYTSLGIKKKAGMYETGLYFIKTNLDNVDRFYQFWWKEIVLGSRRDQISIVPAIEYSNLKISSLFESGICVRTHSGCEIIPHKSFSSIFSPNCLDEFRNIKSPSKRDVISVPKMSKSTDVIICVYNALEDVQICIESVVRHSYESINKIIIVNDYSDDVTTKYLKSVEARYDKICLINNEVNLGYTKSANVGLSSSKADFRIILNSDTIVTPDWVSKLSNVAFQSNNVGIVGPISNAAGSQSVPSVKGTKGQTAINKLPDGFSIDDMNGIASINSENATMPSVPLIHGFCIGIKSEVIQEIGYFDDVNFARYYGEENDYCLRAYRAGFELIVATDTYIFHSKSKSIEEEERILHMSEAGKRLRDIYGKQEMRDYCLQLDMNSNLIQVRDYFDLKCYN</sequence>
<dbReference type="InterPro" id="IPR048354">
    <property type="entry name" value="TOD1_MUCI70_glycTrfase_dom"/>
</dbReference>
<name>A0A2T5ESG4_VIBSP</name>
<reference evidence="8 9" key="1">
    <citation type="submission" date="2017-11" db="EMBL/GenBank/DDBJ databases">
        <title>Population delineation of vibrios coincides with oyster pathogenicity.</title>
        <authorList>
            <person name="Bruto M."/>
            <person name="Labreuche Y."/>
            <person name="James A."/>
            <person name="Piel D."/>
            <person name="Chenivesse S."/>
            <person name="Petton B."/>
            <person name="Polz M.F."/>
            <person name="Le Roux F."/>
        </authorList>
    </citation>
    <scope>NUCLEOTIDE SEQUENCE [LARGE SCALE GENOMIC DNA]</scope>
    <source>
        <strain evidence="8 9">FF_144</strain>
    </source>
</reference>
<feature type="coiled-coil region" evidence="4">
    <location>
        <begin position="391"/>
        <end position="446"/>
    </location>
</feature>
<dbReference type="PANTHER" id="PTHR43179:SF12">
    <property type="entry name" value="GALACTOFURANOSYLTRANSFERASE GLFT2"/>
    <property type="match status" value="1"/>
</dbReference>
<organism evidence="8 9">
    <name type="scientific">Vibrio splendidus</name>
    <dbReference type="NCBI Taxonomy" id="29497"/>
    <lineage>
        <taxon>Bacteria</taxon>
        <taxon>Pseudomonadati</taxon>
        <taxon>Pseudomonadota</taxon>
        <taxon>Gammaproteobacteria</taxon>
        <taxon>Vibrionales</taxon>
        <taxon>Vibrionaceae</taxon>
        <taxon>Vibrio</taxon>
    </lineage>
</organism>
<keyword evidence="2" id="KW-0328">Glycosyltransferase</keyword>
<feature type="domain" description="Polysaccharide pyruvyl transferase" evidence="6">
    <location>
        <begin position="63"/>
        <end position="297"/>
    </location>
</feature>
<evidence type="ECO:0000313" key="8">
    <source>
        <dbReference type="EMBL" id="PTP29332.1"/>
    </source>
</evidence>
<dbReference type="EMBL" id="PIFK01000037">
    <property type="protein sequence ID" value="PTP29332.1"/>
    <property type="molecule type" value="Genomic_DNA"/>
</dbReference>
<evidence type="ECO:0000259" key="6">
    <source>
        <dbReference type="Pfam" id="PF04230"/>
    </source>
</evidence>
<dbReference type="Pfam" id="PF04765">
    <property type="entry name" value="TOD1_MUCI70"/>
    <property type="match status" value="1"/>
</dbReference>
<keyword evidence="4" id="KW-0175">Coiled coil</keyword>
<protein>
    <recommendedName>
        <fullName evidence="10">Glycosyltransferase 2-like domain-containing protein</fullName>
    </recommendedName>
</protein>
<evidence type="ECO:0000259" key="7">
    <source>
        <dbReference type="Pfam" id="PF04765"/>
    </source>
</evidence>
<evidence type="ECO:0000256" key="1">
    <source>
        <dbReference type="ARBA" id="ARBA00006739"/>
    </source>
</evidence>
<comment type="similarity">
    <text evidence="1">Belongs to the glycosyltransferase 2 family.</text>
</comment>
<evidence type="ECO:0000256" key="2">
    <source>
        <dbReference type="ARBA" id="ARBA00022676"/>
    </source>
</evidence>
<dbReference type="GO" id="GO:0016757">
    <property type="term" value="F:glycosyltransferase activity"/>
    <property type="evidence" value="ECO:0007669"/>
    <property type="project" value="UniProtKB-KW"/>
</dbReference>
<evidence type="ECO:0000259" key="5">
    <source>
        <dbReference type="Pfam" id="PF00535"/>
    </source>
</evidence>
<dbReference type="AlphaFoldDB" id="A0A2T5ESG4"/>
<evidence type="ECO:0000256" key="3">
    <source>
        <dbReference type="ARBA" id="ARBA00022679"/>
    </source>
</evidence>
<feature type="domain" description="Glycosyltransferase 2-like" evidence="5">
    <location>
        <begin position="783"/>
        <end position="899"/>
    </location>
</feature>
<dbReference type="InterPro" id="IPR029044">
    <property type="entry name" value="Nucleotide-diphossugar_trans"/>
</dbReference>
<dbReference type="SUPFAM" id="SSF53448">
    <property type="entry name" value="Nucleotide-diphospho-sugar transferases"/>
    <property type="match status" value="1"/>
</dbReference>
<dbReference type="InterPro" id="IPR007345">
    <property type="entry name" value="Polysacch_pyruvyl_Trfase"/>
</dbReference>
<dbReference type="PANTHER" id="PTHR43179">
    <property type="entry name" value="RHAMNOSYLTRANSFERASE WBBL"/>
    <property type="match status" value="1"/>
</dbReference>
<evidence type="ECO:0000256" key="4">
    <source>
        <dbReference type="SAM" id="Coils"/>
    </source>
</evidence>
<evidence type="ECO:0000313" key="9">
    <source>
        <dbReference type="Proteomes" id="UP000244197"/>
    </source>
</evidence>
<comment type="caution">
    <text evidence="8">The sequence shown here is derived from an EMBL/GenBank/DDBJ whole genome shotgun (WGS) entry which is preliminary data.</text>
</comment>